<dbReference type="AlphaFoldDB" id="A0A1F7U656"/>
<evidence type="ECO:0000313" key="1">
    <source>
        <dbReference type="EMBL" id="OGL73732.1"/>
    </source>
</evidence>
<dbReference type="EMBL" id="MGDZ01000021">
    <property type="protein sequence ID" value="OGL73732.1"/>
    <property type="molecule type" value="Genomic_DNA"/>
</dbReference>
<comment type="caution">
    <text evidence="1">The sequence shown here is derived from an EMBL/GenBank/DDBJ whole genome shotgun (WGS) entry which is preliminary data.</text>
</comment>
<name>A0A1F7U656_9BACT</name>
<gene>
    <name evidence="1" type="ORF">A3D72_03175</name>
</gene>
<proteinExistence type="predicted"/>
<evidence type="ECO:0000313" key="2">
    <source>
        <dbReference type="Proteomes" id="UP000176303"/>
    </source>
</evidence>
<protein>
    <submittedName>
        <fullName evidence="1">Uncharacterized protein</fullName>
    </submittedName>
</protein>
<reference evidence="1 2" key="1">
    <citation type="journal article" date="2016" name="Nat. Commun.">
        <title>Thousands of microbial genomes shed light on interconnected biogeochemical processes in an aquifer system.</title>
        <authorList>
            <person name="Anantharaman K."/>
            <person name="Brown C.T."/>
            <person name="Hug L.A."/>
            <person name="Sharon I."/>
            <person name="Castelle C.J."/>
            <person name="Probst A.J."/>
            <person name="Thomas B.C."/>
            <person name="Singh A."/>
            <person name="Wilkins M.J."/>
            <person name="Karaoz U."/>
            <person name="Brodie E.L."/>
            <person name="Williams K.H."/>
            <person name="Hubbard S.S."/>
            <person name="Banfield J.F."/>
        </authorList>
    </citation>
    <scope>NUCLEOTIDE SEQUENCE [LARGE SCALE GENOMIC DNA]</scope>
</reference>
<organism evidence="1 2">
    <name type="scientific">Candidatus Uhrbacteria bacterium RIFCSPHIGHO2_02_FULL_57_19</name>
    <dbReference type="NCBI Taxonomy" id="1802391"/>
    <lineage>
        <taxon>Bacteria</taxon>
        <taxon>Candidatus Uhriibacteriota</taxon>
    </lineage>
</organism>
<accession>A0A1F7U656</accession>
<dbReference type="Proteomes" id="UP000176303">
    <property type="component" value="Unassembled WGS sequence"/>
</dbReference>
<sequence>MEFYEHLERLRERQPGAVKEILQEGQKRLKGDNPELFDSVTRLVAYDIESSVPIDRTAAILMAAIEAMEPLPFLSDLDFRRQNAERRRNIAGFLNAEEIFLDNRWPGLFEAIQNAAASQSVSLKDMHWLRSAVALVSRTARLKWREERRGREVERKRALLH</sequence>